<comment type="caution">
    <text evidence="2">The sequence shown here is derived from an EMBL/GenBank/DDBJ whole genome shotgun (WGS) entry which is preliminary data.</text>
</comment>
<evidence type="ECO:0000256" key="1">
    <source>
        <dbReference type="ARBA" id="ARBA00022729"/>
    </source>
</evidence>
<dbReference type="Pfam" id="PF13531">
    <property type="entry name" value="SBP_bac_11"/>
    <property type="match status" value="1"/>
</dbReference>
<dbReference type="EMBL" id="CAWVOK010000034">
    <property type="protein sequence ID" value="CAK8163548.1"/>
    <property type="molecule type" value="Genomic_DNA"/>
</dbReference>
<sequence length="330" mass="37712">MVKKSAVLLIIVLLAIIFQIIFNNKELLNIYSTREEELLKDVVAEFTKKTGVKVHVFYGDTLPLLTCNKKNAKKNINAADLLISSNNIIMALLANKSMLQPIRIDNIVEQKWIPISKNPQLIVYIKDRMELGNRIENYEDLSNVKWHNRIIISESKEANNYSLLTFLIAHFGQEYAKIWLSGLINNLAHEPFPNEQDQLKALISKKADIAVISCSILAKLLQKDEKISNKIKVVFPNQQNYGLHTNFSGIGLFKTAKNKNNALKFIQYIITKDGQKLYAIKNNEYPVNNDTPLSPLLQNWSGFKEDTKTNDSLIYYARDALKMANTVGWR</sequence>
<dbReference type="RefSeq" id="WP_338364867.1">
    <property type="nucleotide sequence ID" value="NZ_CAWVOK010000034.1"/>
</dbReference>
<name>A0ABM9N9A3_9RICK</name>
<dbReference type="PANTHER" id="PTHR30006">
    <property type="entry name" value="THIAMINE-BINDING PERIPLASMIC PROTEIN-RELATED"/>
    <property type="match status" value="1"/>
</dbReference>
<reference evidence="2 3" key="1">
    <citation type="submission" date="2024-01" db="EMBL/GenBank/DDBJ databases">
        <authorList>
            <person name="Kunselman E."/>
        </authorList>
    </citation>
    <scope>NUCLEOTIDE SEQUENCE [LARGE SCALE GENOMIC DNA]</scope>
    <source>
        <strain evidence="2">2 abalone samples</strain>
    </source>
</reference>
<dbReference type="Proteomes" id="UP001314181">
    <property type="component" value="Unassembled WGS sequence"/>
</dbReference>
<proteinExistence type="predicted"/>
<gene>
    <name evidence="2" type="ORF">CAXC1_80006</name>
</gene>
<evidence type="ECO:0000313" key="2">
    <source>
        <dbReference type="EMBL" id="CAK8163548.1"/>
    </source>
</evidence>
<accession>A0ABM9N9A3</accession>
<evidence type="ECO:0000313" key="3">
    <source>
        <dbReference type="Proteomes" id="UP001314181"/>
    </source>
</evidence>
<keyword evidence="3" id="KW-1185">Reference proteome</keyword>
<protein>
    <submittedName>
        <fullName evidence="2">Iron uptake protein A1</fullName>
    </submittedName>
</protein>
<dbReference type="Gene3D" id="3.40.190.10">
    <property type="entry name" value="Periplasmic binding protein-like II"/>
    <property type="match status" value="2"/>
</dbReference>
<organism evidence="2 3">
    <name type="scientific">Candidatus Xenohaliotis californiensis</name>
    <dbReference type="NCBI Taxonomy" id="84677"/>
    <lineage>
        <taxon>Bacteria</taxon>
        <taxon>Pseudomonadati</taxon>
        <taxon>Pseudomonadota</taxon>
        <taxon>Alphaproteobacteria</taxon>
        <taxon>Rickettsiales</taxon>
        <taxon>Anaplasmataceae</taxon>
        <taxon>Candidatus Xenohaliotis</taxon>
    </lineage>
</organism>
<dbReference type="SUPFAM" id="SSF53850">
    <property type="entry name" value="Periplasmic binding protein-like II"/>
    <property type="match status" value="1"/>
</dbReference>
<dbReference type="PANTHER" id="PTHR30006:SF15">
    <property type="entry name" value="IRON-UTILIZATION PERIPLASMIC PROTEIN"/>
    <property type="match status" value="1"/>
</dbReference>
<keyword evidence="1" id="KW-0732">Signal</keyword>